<dbReference type="InterPro" id="IPR032940">
    <property type="entry name" value="CAMSAP"/>
</dbReference>
<feature type="region of interest" description="Disordered" evidence="8">
    <location>
        <begin position="436"/>
        <end position="458"/>
    </location>
</feature>
<dbReference type="InterPro" id="IPR058042">
    <property type="entry name" value="CAMSAP_N"/>
</dbReference>
<dbReference type="Gene3D" id="3.10.20.360">
    <property type="entry name" value="CKK domain"/>
    <property type="match status" value="1"/>
</dbReference>
<dbReference type="PANTHER" id="PTHR21595">
    <property type="entry name" value="PATRONIN"/>
    <property type="match status" value="1"/>
</dbReference>
<keyword evidence="5" id="KW-0206">Cytoskeleton</keyword>
<comment type="similarity">
    <text evidence="6">Belongs to the CAMSAP1 family.</text>
</comment>
<dbReference type="PANTHER" id="PTHR21595:SF1">
    <property type="entry name" value="CALMODULIN-REGULATED SPECTRIN-ASSOCIATED PROTEIN 2"/>
    <property type="match status" value="1"/>
</dbReference>
<evidence type="ECO:0000256" key="2">
    <source>
        <dbReference type="ARBA" id="ARBA00022490"/>
    </source>
</evidence>
<keyword evidence="3 6" id="KW-0493">Microtubule</keyword>
<dbReference type="Pfam" id="PF11971">
    <property type="entry name" value="CAMSAP_CH"/>
    <property type="match status" value="1"/>
</dbReference>
<feature type="coiled-coil region" evidence="7">
    <location>
        <begin position="814"/>
        <end position="851"/>
    </location>
</feature>
<dbReference type="CDD" id="cd22249">
    <property type="entry name" value="UDM1_RNF168_RNF169-like"/>
    <property type="match status" value="1"/>
</dbReference>
<dbReference type="GO" id="GO:0007026">
    <property type="term" value="P:negative regulation of microtubule depolymerization"/>
    <property type="evidence" value="ECO:0007669"/>
    <property type="project" value="TreeGrafter"/>
</dbReference>
<dbReference type="SMART" id="SM01051">
    <property type="entry name" value="CAMSAP_CKK"/>
    <property type="match status" value="1"/>
</dbReference>
<dbReference type="InterPro" id="IPR022613">
    <property type="entry name" value="CH_CAMSAP_2"/>
</dbReference>
<dbReference type="InterPro" id="IPR001715">
    <property type="entry name" value="CH_dom"/>
</dbReference>
<evidence type="ECO:0000259" key="9">
    <source>
        <dbReference type="PROSITE" id="PS50021"/>
    </source>
</evidence>
<dbReference type="SUPFAM" id="SSF50346">
    <property type="entry name" value="PRC-barrel domain"/>
    <property type="match status" value="1"/>
</dbReference>
<dbReference type="Pfam" id="PF08683">
    <property type="entry name" value="CAMSAP_CKK"/>
    <property type="match status" value="1"/>
</dbReference>
<dbReference type="SUPFAM" id="SSF47576">
    <property type="entry name" value="Calponin-homology domain, CH-domain"/>
    <property type="match status" value="1"/>
</dbReference>
<dbReference type="Pfam" id="PF17095">
    <property type="entry name" value="CAMSAP_CC1"/>
    <property type="match status" value="1"/>
</dbReference>
<dbReference type="GO" id="GO:0031122">
    <property type="term" value="P:cytoplasmic microtubule organization"/>
    <property type="evidence" value="ECO:0007669"/>
    <property type="project" value="TreeGrafter"/>
</dbReference>
<feature type="compositionally biased region" description="Polar residues" evidence="8">
    <location>
        <begin position="876"/>
        <end position="885"/>
    </location>
</feature>
<protein>
    <submittedName>
        <fullName evidence="11">Calmodulin regulated spectrin-associated protein family, member 2a</fullName>
    </submittedName>
</protein>
<evidence type="ECO:0000256" key="3">
    <source>
        <dbReference type="ARBA" id="ARBA00022701"/>
    </source>
</evidence>
<evidence type="ECO:0000313" key="12">
    <source>
        <dbReference type="Proteomes" id="UP000264800"/>
    </source>
</evidence>
<dbReference type="InterPro" id="IPR031372">
    <property type="entry name" value="CAMSAP_CC1"/>
</dbReference>
<dbReference type="Pfam" id="PF25532">
    <property type="entry name" value="CH_CAMSAP2_N"/>
    <property type="match status" value="1"/>
</dbReference>
<feature type="region of interest" description="Disordered" evidence="8">
    <location>
        <begin position="995"/>
        <end position="1037"/>
    </location>
</feature>
<feature type="region of interest" description="Disordered" evidence="8">
    <location>
        <begin position="858"/>
        <end position="919"/>
    </location>
</feature>
<dbReference type="InterPro" id="IPR014797">
    <property type="entry name" value="CKK_CAMSAP"/>
</dbReference>
<feature type="domain" description="CKK" evidence="10">
    <location>
        <begin position="1345"/>
        <end position="1479"/>
    </location>
</feature>
<proteinExistence type="inferred from homology"/>
<dbReference type="FunFam" id="3.10.20.360:FF:000001">
    <property type="entry name" value="Calmodulin-regulated spectrin-associated protein 3 isoform 2"/>
    <property type="match status" value="1"/>
</dbReference>
<feature type="compositionally biased region" description="Basic and acidic residues" evidence="8">
    <location>
        <begin position="755"/>
        <end position="765"/>
    </location>
</feature>
<reference evidence="11" key="2">
    <citation type="submission" date="2025-09" db="UniProtKB">
        <authorList>
            <consortium name="Ensembl"/>
        </authorList>
    </citation>
    <scope>IDENTIFICATION</scope>
</reference>
<dbReference type="Ensembl" id="ENSKMAT00000010374.1">
    <property type="protein sequence ID" value="ENSKMAP00000010212.1"/>
    <property type="gene ID" value="ENSKMAG00000007621.1"/>
</dbReference>
<dbReference type="GO" id="GO:0036449">
    <property type="term" value="C:microtubule minus-end"/>
    <property type="evidence" value="ECO:0007669"/>
    <property type="project" value="TreeGrafter"/>
</dbReference>
<dbReference type="GO" id="GO:0051011">
    <property type="term" value="F:microtubule minus-end binding"/>
    <property type="evidence" value="ECO:0007669"/>
    <property type="project" value="TreeGrafter"/>
</dbReference>
<keyword evidence="2" id="KW-0963">Cytoplasm</keyword>
<organism evidence="11 12">
    <name type="scientific">Kryptolebias marmoratus</name>
    <name type="common">Mangrove killifish</name>
    <name type="synonym">Rivulus marmoratus</name>
    <dbReference type="NCBI Taxonomy" id="37003"/>
    <lineage>
        <taxon>Eukaryota</taxon>
        <taxon>Metazoa</taxon>
        <taxon>Chordata</taxon>
        <taxon>Craniata</taxon>
        <taxon>Vertebrata</taxon>
        <taxon>Euteleostomi</taxon>
        <taxon>Actinopterygii</taxon>
        <taxon>Neopterygii</taxon>
        <taxon>Teleostei</taxon>
        <taxon>Neoteleostei</taxon>
        <taxon>Acanthomorphata</taxon>
        <taxon>Ovalentaria</taxon>
        <taxon>Atherinomorphae</taxon>
        <taxon>Cyprinodontiformes</taxon>
        <taxon>Rivulidae</taxon>
        <taxon>Kryptolebias</taxon>
    </lineage>
</organism>
<name>A0A3Q3F9U7_KRYMA</name>
<feature type="coiled-coil region" evidence="7">
    <location>
        <begin position="1151"/>
        <end position="1198"/>
    </location>
</feature>
<feature type="region of interest" description="Disordered" evidence="8">
    <location>
        <begin position="1303"/>
        <end position="1350"/>
    </location>
</feature>
<comment type="domain">
    <text evidence="6">The CKK domain binds microtubules.</text>
</comment>
<feature type="compositionally biased region" description="Low complexity" evidence="8">
    <location>
        <begin position="630"/>
        <end position="643"/>
    </location>
</feature>
<feature type="compositionally biased region" description="Basic residues" evidence="8">
    <location>
        <begin position="898"/>
        <end position="911"/>
    </location>
</feature>
<evidence type="ECO:0000256" key="7">
    <source>
        <dbReference type="SAM" id="Coils"/>
    </source>
</evidence>
<dbReference type="InterPro" id="IPR038209">
    <property type="entry name" value="CKK_dom_sf"/>
</dbReference>
<feature type="region of interest" description="Disordered" evidence="8">
    <location>
        <begin position="747"/>
        <end position="806"/>
    </location>
</feature>
<feature type="compositionally biased region" description="Low complexity" evidence="8">
    <location>
        <begin position="1332"/>
        <end position="1341"/>
    </location>
</feature>
<dbReference type="InterPro" id="IPR036872">
    <property type="entry name" value="CH_dom_sf"/>
</dbReference>
<feature type="compositionally biased region" description="Low complexity" evidence="8">
    <location>
        <begin position="602"/>
        <end position="614"/>
    </location>
</feature>
<accession>A0A3Q3F9U7</accession>
<dbReference type="GO" id="GO:0030507">
    <property type="term" value="F:spectrin binding"/>
    <property type="evidence" value="ECO:0007669"/>
    <property type="project" value="InterPro"/>
</dbReference>
<evidence type="ECO:0000259" key="10">
    <source>
        <dbReference type="PROSITE" id="PS51508"/>
    </source>
</evidence>
<dbReference type="Proteomes" id="UP000264800">
    <property type="component" value="Unplaced"/>
</dbReference>
<evidence type="ECO:0000256" key="4">
    <source>
        <dbReference type="ARBA" id="ARBA00023054"/>
    </source>
</evidence>
<feature type="region of interest" description="Disordered" evidence="8">
    <location>
        <begin position="664"/>
        <end position="693"/>
    </location>
</feature>
<keyword evidence="4 7" id="KW-0175">Coiled coil</keyword>
<evidence type="ECO:0000313" key="11">
    <source>
        <dbReference type="Ensembl" id="ENSKMAP00000010212.1"/>
    </source>
</evidence>
<evidence type="ECO:0000256" key="8">
    <source>
        <dbReference type="SAM" id="MobiDB-lite"/>
    </source>
</evidence>
<comment type="subcellular location">
    <subcellularLocation>
        <location evidence="1">Cytoplasm</location>
        <location evidence="1">Cytoskeleton</location>
    </subcellularLocation>
</comment>
<dbReference type="GeneTree" id="ENSGT00950000182975"/>
<dbReference type="GO" id="GO:0005516">
    <property type="term" value="F:calmodulin binding"/>
    <property type="evidence" value="ECO:0007669"/>
    <property type="project" value="InterPro"/>
</dbReference>
<evidence type="ECO:0000256" key="6">
    <source>
        <dbReference type="PROSITE-ProRule" id="PRU00841"/>
    </source>
</evidence>
<reference evidence="11" key="1">
    <citation type="submission" date="2025-08" db="UniProtKB">
        <authorList>
            <consortium name="Ensembl"/>
        </authorList>
    </citation>
    <scope>IDENTIFICATION</scope>
</reference>
<dbReference type="GO" id="GO:0031175">
    <property type="term" value="P:neuron projection development"/>
    <property type="evidence" value="ECO:0007669"/>
    <property type="project" value="InterPro"/>
</dbReference>
<evidence type="ECO:0000256" key="1">
    <source>
        <dbReference type="ARBA" id="ARBA00004245"/>
    </source>
</evidence>
<feature type="compositionally biased region" description="Pro residues" evidence="8">
    <location>
        <begin position="379"/>
        <end position="388"/>
    </location>
</feature>
<keyword evidence="12" id="KW-1185">Reference proteome</keyword>
<feature type="compositionally biased region" description="Polar residues" evidence="8">
    <location>
        <begin position="670"/>
        <end position="686"/>
    </location>
</feature>
<feature type="coiled-coil region" evidence="7">
    <location>
        <begin position="702"/>
        <end position="729"/>
    </location>
</feature>
<evidence type="ECO:0000256" key="5">
    <source>
        <dbReference type="ARBA" id="ARBA00023212"/>
    </source>
</evidence>
<feature type="region of interest" description="Disordered" evidence="8">
    <location>
        <begin position="197"/>
        <end position="217"/>
    </location>
</feature>
<dbReference type="InterPro" id="IPR011033">
    <property type="entry name" value="PRC_barrel-like_sf"/>
</dbReference>
<feature type="region of interest" description="Disordered" evidence="8">
    <location>
        <begin position="370"/>
        <end position="397"/>
    </location>
</feature>
<feature type="region of interest" description="Disordered" evidence="8">
    <location>
        <begin position="596"/>
        <end position="651"/>
    </location>
</feature>
<sequence>MGEVQDDRDAKKTFVAPAVKSFEHYDFSRAKICCSLRWIVSKAYGTDSIPADLKDPFYTDQYEQEHLKPPVASLLLSADLYCRAGSLILKSDAAKPLLGHDAVIQALAQRGLYVTDQERLVTERDLRKRPLQMSAHLAMIDTLMMAYTVETVSAEKVMTCLYQYSSCSSEVETPYDTEDAVTTWVNKVNEYLKEVMAQDQKKETQSAEQTGGPRSPTKWYMKLVPARYRKEQASTQPPPWIPPVDNLLKDSTDGSALGALLHFYCPQVLPLDEICLKENMTLADRLYNLQLIQDFCKDNLNSCCHFSLEDMLYASSAIKSNYLVFMAELFWWFEVVKPSFVKPRRLDNEGTESSVLKNIPAIPISKVTKRSFMERPPSPERPSLPLRPQPRNSGEIKRSTSMSFVDGNLGTWPKEKRSGPYGVSFDIPFDKEDSTKPLLSSARGMVRSVSTDDGSGFKVHHMPRGMKRNLSFQPVNGQSVGIEEEGCPDSLAGMETNRRPFPNGHGNVMGAAPSMDEALHVVHSPNRPPVEGINNGFFLHKNHEAGVGSLDPLSEVDSKELLSTTDTTGVDTGIHIQTEDMLDEDSSLKDCSVNMELDVDTPSPGASSQSKSPSAVKMTSFAEQKMRKLSPSAADSGRGSSSSMKTTPEGSEFCLPLSVSWAPTPEHSPVHQQATPPVTVQASPKSVQLPPNDPAQVMATEMVQLKLRLEEKRKAIEAQKKKVEAAFTRHRQKMGHSAFLNVVKRKADGAASGEDGVKTDGEGKSESTTVKFGRSKADTPDGAEQSSSTTCWKKSPGAGEEGGQSHAQLTELDLAEYTRSIEKLNHSLAFLQAEMQRLSQQQEVIMAMREQQHQQAWVIPPPHTNPSPQKHIRAVTRSSGPSSPADSPRSTHRSPTSIKRKSASFHSRNPRTARPTELKLAPYSRVLKAPQSVDSIPRLRRFSPCQPLVSSFIYMGEKPTAANPETVAPDGENNKETESLVSPERELVAICAAISPPSSPSRQIKEKQTEVDTNAQETEDHSLLKTSDVETDDQNDRVQKPFIELKPTIESSFPEVLSHPVVETFTLTPTEIPSKPESSVQAKSSLVEVPLSVVKPPEDLTIDEGLEADQGNTESLDDEQRMCRGFFFKEDGKAEENMAQKRAALLEKWMRREKENQLRKMQLETELEQKKEEARLKAEEERVRKEEDKARKEFIKQEYLRRKQLKLLEDMDTVIKPRAAGGAKQRRARPKSIHRDSMDSPKTPARAATGQGSRQRVFSVSSLSLASLNLGDSDSVHSEKRAPRSSSLASSSLFHFLSSPKLRRRRPDSADGFLSPSRSSSRNGEKDWENASTTSSVTSNTEYTGPRLYKEPSAKSNKHIIQNALAHCCLAGKVNEGQKNKILEEMEKSEANNFLVLFRDSGCQFRSLYTYCPEMEEINRLTGIGPKSITRKMIDGLYKYNSDKKQFSQIPAKTMSASVDAVTIHNHLWQTKKPATPKKVVPVQS</sequence>
<dbReference type="PROSITE" id="PS50021">
    <property type="entry name" value="CH"/>
    <property type="match status" value="1"/>
</dbReference>
<feature type="domain" description="Calponin-homology (CH)" evidence="9">
    <location>
        <begin position="221"/>
        <end position="334"/>
    </location>
</feature>
<dbReference type="PROSITE" id="PS51508">
    <property type="entry name" value="CKK"/>
    <property type="match status" value="1"/>
</dbReference>
<feature type="region of interest" description="Disordered" evidence="8">
    <location>
        <begin position="1216"/>
        <end position="1256"/>
    </location>
</feature>